<proteinExistence type="predicted"/>
<evidence type="ECO:0000313" key="2">
    <source>
        <dbReference type="Proteomes" id="UP000006028"/>
    </source>
</evidence>
<evidence type="ECO:0000313" key="1">
    <source>
        <dbReference type="EMBL" id="EFQ05507.1"/>
    </source>
</evidence>
<dbReference type="STRING" id="748224.HMPREF9436_03024"/>
<dbReference type="EMBL" id="AECU01000217">
    <property type="protein sequence ID" value="EFQ05507.1"/>
    <property type="molecule type" value="Genomic_DNA"/>
</dbReference>
<gene>
    <name evidence="1" type="ORF">HMPREF9436_03024</name>
</gene>
<dbReference type="AlphaFoldDB" id="E2ZMU6"/>
<organism evidence="1 2">
    <name type="scientific">Faecalibacterium cf. prausnitzii KLE1255</name>
    <dbReference type="NCBI Taxonomy" id="748224"/>
    <lineage>
        <taxon>Bacteria</taxon>
        <taxon>Bacillati</taxon>
        <taxon>Bacillota</taxon>
        <taxon>Clostridia</taxon>
        <taxon>Eubacteriales</taxon>
        <taxon>Oscillospiraceae</taxon>
        <taxon>Faecalibacterium</taxon>
    </lineage>
</organism>
<reference evidence="1 2" key="1">
    <citation type="submission" date="2010-08" db="EMBL/GenBank/DDBJ databases">
        <authorList>
            <person name="Weinstock G."/>
            <person name="Sodergren E."/>
            <person name="Clifton S."/>
            <person name="Fulton L."/>
            <person name="Fulton B."/>
            <person name="Courtney L."/>
            <person name="Fronick C."/>
            <person name="Harrison M."/>
            <person name="Strong C."/>
            <person name="Farmer C."/>
            <person name="Delahaunty K."/>
            <person name="Markovic C."/>
            <person name="Hall O."/>
            <person name="Minx P."/>
            <person name="Tomlinson C."/>
            <person name="Mitreva M."/>
            <person name="Hou S."/>
            <person name="Chen J."/>
            <person name="Wollam A."/>
            <person name="Pepin K.H."/>
            <person name="Johnson M."/>
            <person name="Bhonagiri V."/>
            <person name="Zhang X."/>
            <person name="Suruliraj S."/>
            <person name="Warren W."/>
            <person name="Chinwalla A."/>
            <person name="Mardis E.R."/>
            <person name="Wilson R.K."/>
        </authorList>
    </citation>
    <scope>NUCLEOTIDE SEQUENCE [LARGE SCALE GENOMIC DNA]</scope>
    <source>
        <strain evidence="1 2">KLE1255</strain>
    </source>
</reference>
<dbReference type="HOGENOM" id="CLU_3216489_0_0_9"/>
<dbReference type="Proteomes" id="UP000006028">
    <property type="component" value="Unassembled WGS sequence"/>
</dbReference>
<comment type="caution">
    <text evidence="1">The sequence shown here is derived from an EMBL/GenBank/DDBJ whole genome shotgun (WGS) entry which is preliminary data.</text>
</comment>
<name>E2ZMU6_9FIRM</name>
<accession>E2ZMU6</accession>
<dbReference type="BioCyc" id="FCF748224-HMP:GTSS-1042-MONOMER"/>
<sequence>MAKMPANPRLCVGRTRPAQHGDLRFEKTGKKLMGLFPVSQNIIL</sequence>
<protein>
    <submittedName>
        <fullName evidence="1">Uncharacterized protein</fullName>
    </submittedName>
</protein>